<proteinExistence type="predicted"/>
<name>A0A7J6NMA4_PEROL</name>
<comment type="caution">
    <text evidence="3">The sequence shown here is derived from an EMBL/GenBank/DDBJ whole genome shotgun (WGS) entry which is preliminary data.</text>
</comment>
<feature type="chain" id="PRO_5029607091" evidence="2">
    <location>
        <begin position="20"/>
        <end position="112"/>
    </location>
</feature>
<protein>
    <submittedName>
        <fullName evidence="3">Uncharacterized protein</fullName>
    </submittedName>
</protein>
<dbReference type="EMBL" id="JABANM010037217">
    <property type="protein sequence ID" value="KAF4684221.1"/>
    <property type="molecule type" value="Genomic_DNA"/>
</dbReference>
<organism evidence="3 4">
    <name type="scientific">Perkinsus olseni</name>
    <name type="common">Perkinsus atlanticus</name>
    <dbReference type="NCBI Taxonomy" id="32597"/>
    <lineage>
        <taxon>Eukaryota</taxon>
        <taxon>Sar</taxon>
        <taxon>Alveolata</taxon>
        <taxon>Perkinsozoa</taxon>
        <taxon>Perkinsea</taxon>
        <taxon>Perkinsida</taxon>
        <taxon>Perkinsidae</taxon>
        <taxon>Perkinsus</taxon>
    </lineage>
</organism>
<keyword evidence="2" id="KW-0732">Signal</keyword>
<evidence type="ECO:0000256" key="2">
    <source>
        <dbReference type="SAM" id="SignalP"/>
    </source>
</evidence>
<dbReference type="Proteomes" id="UP000574390">
    <property type="component" value="Unassembled WGS sequence"/>
</dbReference>
<feature type="region of interest" description="Disordered" evidence="1">
    <location>
        <begin position="32"/>
        <end position="63"/>
    </location>
</feature>
<accession>A0A7J6NMA4</accession>
<evidence type="ECO:0000256" key="1">
    <source>
        <dbReference type="SAM" id="MobiDB-lite"/>
    </source>
</evidence>
<evidence type="ECO:0000313" key="4">
    <source>
        <dbReference type="Proteomes" id="UP000574390"/>
    </source>
</evidence>
<feature type="signal peptide" evidence="2">
    <location>
        <begin position="1"/>
        <end position="19"/>
    </location>
</feature>
<reference evidence="3 4" key="1">
    <citation type="submission" date="2020-04" db="EMBL/GenBank/DDBJ databases">
        <title>Perkinsus olseni comparative genomics.</title>
        <authorList>
            <person name="Bogema D.R."/>
        </authorList>
    </citation>
    <scope>NUCLEOTIDE SEQUENCE [LARGE SCALE GENOMIC DNA]</scope>
    <source>
        <strain evidence="3">ATCC PRA-205</strain>
    </source>
</reference>
<dbReference type="AlphaFoldDB" id="A0A7J6NMA4"/>
<gene>
    <name evidence="3" type="ORF">FOZ62_017557</name>
</gene>
<sequence>MRFTGVAATLLMYHSTVLQHCEGSVRYRKGYTSVQADSDNSDREESGHAGATPSSGDAPKLRKTTAVIKPFAPQILELGTSKLEDPLHTEDFDHLKEATSNNRVYWINEATE</sequence>
<evidence type="ECO:0000313" key="3">
    <source>
        <dbReference type="EMBL" id="KAF4684221.1"/>
    </source>
</evidence>